<gene>
    <name evidence="10" type="ORF">P3T76_006560</name>
</gene>
<evidence type="ECO:0000256" key="5">
    <source>
        <dbReference type="ARBA" id="ARBA00022801"/>
    </source>
</evidence>
<dbReference type="GO" id="GO:0004519">
    <property type="term" value="F:endonuclease activity"/>
    <property type="evidence" value="ECO:0007669"/>
    <property type="project" value="UniProtKB-KW"/>
</dbReference>
<dbReference type="InterPro" id="IPR016197">
    <property type="entry name" value="Chromo-like_dom_sf"/>
</dbReference>
<dbReference type="InterPro" id="IPR000953">
    <property type="entry name" value="Chromo/chromo_shadow_dom"/>
</dbReference>
<keyword evidence="3" id="KW-0540">Nuclease</keyword>
<dbReference type="GO" id="GO:0015074">
    <property type="term" value="P:DNA integration"/>
    <property type="evidence" value="ECO:0007669"/>
    <property type="project" value="InterPro"/>
</dbReference>
<evidence type="ECO:0000256" key="3">
    <source>
        <dbReference type="ARBA" id="ARBA00022722"/>
    </source>
</evidence>
<evidence type="ECO:0000313" key="11">
    <source>
        <dbReference type="Proteomes" id="UP001259832"/>
    </source>
</evidence>
<dbReference type="GO" id="GO:0016787">
    <property type="term" value="F:hydrolase activity"/>
    <property type="evidence" value="ECO:0007669"/>
    <property type="project" value="UniProtKB-KW"/>
</dbReference>
<keyword evidence="5" id="KW-0378">Hydrolase</keyword>
<feature type="region of interest" description="Disordered" evidence="7">
    <location>
        <begin position="180"/>
        <end position="233"/>
    </location>
</feature>
<dbReference type="Gene3D" id="1.10.340.70">
    <property type="match status" value="1"/>
</dbReference>
<organism evidence="10 11">
    <name type="scientific">Phytophthora citrophthora</name>
    <dbReference type="NCBI Taxonomy" id="4793"/>
    <lineage>
        <taxon>Eukaryota</taxon>
        <taxon>Sar</taxon>
        <taxon>Stramenopiles</taxon>
        <taxon>Oomycota</taxon>
        <taxon>Peronosporomycetes</taxon>
        <taxon>Peronosporales</taxon>
        <taxon>Peronosporaceae</taxon>
        <taxon>Phytophthora</taxon>
    </lineage>
</organism>
<proteinExistence type="predicted"/>
<dbReference type="Pfam" id="PF17921">
    <property type="entry name" value="Integrase_H2C2"/>
    <property type="match status" value="1"/>
</dbReference>
<comment type="caution">
    <text evidence="10">The sequence shown here is derived from an EMBL/GenBank/DDBJ whole genome shotgun (WGS) entry which is preliminary data.</text>
</comment>
<dbReference type="Pfam" id="PF00078">
    <property type="entry name" value="RVT_1"/>
    <property type="match status" value="1"/>
</dbReference>
<sequence>MDSYAIYSRRIKALNQGSQAKFFVMPLSACIEQGTMVRICGFELFKDEKDVTETEWRDYFLSARVPDNTAYKTLDREVKSLCVDTELQDAESRISRLMAEFYEIIDRLNMEDVVHTEPKKVVGYLVDALRPHSFKAAVRDQLSRQIHKTTKSNLASFLKWLRGELEDFMRFEAHISSHQLAKGNGKPIQQQDQAKRSAGGPQGGVKTNMAPEQQNKSNSKPKPKISGDRPPKKCFKCGDQTHGVFQCPEVAGPAEAKTIYESTTGKKVLKPVFALAKSKNTTSRPSTSIPCAVMDTLETEITPDSAAEVSMVTTNLLNQLVAKGAWIKHQDIVGKAEVTGVGEKPVQVKSKVQLDLKFSTPGGPLVLRNVICWVTESKLPPGVGDLLLSRWIMERLGYSPEKLLAAAQQVRTEWDMSDVDDGPAGGIATILAYSGAGQTPVTTEEERALEEDEDRACFPDFLTGIDVEREEIRTILLEKVDGARKLGATAEFCEELESILMKFIDVFRIVIGRDPPVDMPPMEVSLKPGAVPVRCKARRYSPVHRAFLKKHVQALINAGLCYRNPHSKWCSPPHVVNKPEAGAHRMTVDVRGPNSWVEAVVWPMPILEAVFEQLRGSSRYFSLDFFKGFWQFAMAALCQEIYSILTEEGVITPTRVLMGGTNSVAYVQSTVQQMFDELFNNGLMIWIDDLLGYTDSDGALLELLKKVLAICETKGLKLNPKKCNFYLREALWCGRVVSGSGVRHDPARISALSNLPPPTTGQELQQFVCALNWMRSSLPAFNKLISPLVKIMERVYERAGGRKKIQVRTIKLSDVGWGDNESTCLEHCKQALQNALQLAHPDPEKLLAVFTDASDEHWGAAITQIPRDQATRPLSEQEHQPLMMLSGSFSGAAKRWAIVEKEAYAIVETCRRADFLLHRQDGFALFTDHRNLRFIFDPHSVSNSVPKYTADKLHRWSLLLMGYKYEIYDIAGDDNVWADLLSRWGSSFRTVCAIRQVPLPLSPQLEDNFVWPTMKGILEVQNGVTPPKDVTRSTEDLMLRDKDGRIWIPDEATGMQMRICVVGHFGIAGHRGMKVTLLQIKEKFVWTNMAKDVEFFVRRCLHCASTLGGPPQPRPLGEAMHAEKPNELILWDYLFMEKSDTNLEYVLVIKDDASKYVWLIPSMAADADTTFTALLDWFASFGVCRSWVSDQGTHFKNAVIQAMQHTLGAHHHFTTARCPWANGTVEVVMRETLRCCRALLSEWRLQSSEWPRVIKIVQLVLNNTPSPSLGGVAPVTAMTGLHAMSPSDHIAIPGPVEMATLSDIQTAQRANVVRLQRALEIMHKHTTAINSAVRAAGRKGHDKKKGTKMAQFDIGDFVLYADVWNHTRSKLRVNWCGPAQVMATVSNWIFEIRNLVTGQQKEVHASRLKFYSDSSLDVSEDLMLHIAHNSEGHVVDALLEARYNSMEKRHELKVHWRGLDSIEDSWEPAETLMQDVPAAVKSFVRANSNLVEVKALRKALQLD</sequence>
<dbReference type="InterPro" id="IPR043128">
    <property type="entry name" value="Rev_trsase/Diguanyl_cyclase"/>
</dbReference>
<dbReference type="GO" id="GO:0003676">
    <property type="term" value="F:nucleic acid binding"/>
    <property type="evidence" value="ECO:0007669"/>
    <property type="project" value="InterPro"/>
</dbReference>
<dbReference type="InterPro" id="IPR050951">
    <property type="entry name" value="Retrovirus_Pol_polyprotein"/>
</dbReference>
<evidence type="ECO:0000259" key="8">
    <source>
        <dbReference type="PROSITE" id="PS50013"/>
    </source>
</evidence>
<evidence type="ECO:0000256" key="1">
    <source>
        <dbReference type="ARBA" id="ARBA00022679"/>
    </source>
</evidence>
<reference evidence="10" key="1">
    <citation type="submission" date="2023-08" db="EMBL/GenBank/DDBJ databases">
        <title>Reference Genome Resource for the Citrus Pathogen Phytophthora citrophthora.</title>
        <authorList>
            <person name="Moller H."/>
            <person name="Coetzee B."/>
            <person name="Rose L.J."/>
            <person name="Van Niekerk J.M."/>
        </authorList>
    </citation>
    <scope>NUCLEOTIDE SEQUENCE</scope>
    <source>
        <strain evidence="10">STE-U-9442</strain>
    </source>
</reference>
<keyword evidence="2" id="KW-0548">Nucleotidyltransferase</keyword>
<dbReference type="InterPro" id="IPR036397">
    <property type="entry name" value="RNaseH_sf"/>
</dbReference>
<dbReference type="InterPro" id="IPR000477">
    <property type="entry name" value="RT_dom"/>
</dbReference>
<dbReference type="InterPro" id="IPR001584">
    <property type="entry name" value="Integrase_cat-core"/>
</dbReference>
<dbReference type="Pfam" id="PF00385">
    <property type="entry name" value="Chromo"/>
    <property type="match status" value="1"/>
</dbReference>
<accession>A0AAD9GQ46</accession>
<dbReference type="SUPFAM" id="SSF56672">
    <property type="entry name" value="DNA/RNA polymerases"/>
    <property type="match status" value="1"/>
</dbReference>
<dbReference type="SUPFAM" id="SSF53098">
    <property type="entry name" value="Ribonuclease H-like"/>
    <property type="match status" value="1"/>
</dbReference>
<keyword evidence="1" id="KW-0808">Transferase</keyword>
<dbReference type="CDD" id="cd09274">
    <property type="entry name" value="RNase_HI_RT_Ty3"/>
    <property type="match status" value="1"/>
</dbReference>
<keyword evidence="4" id="KW-0255">Endonuclease</keyword>
<evidence type="ECO:0000259" key="9">
    <source>
        <dbReference type="PROSITE" id="PS50994"/>
    </source>
</evidence>
<protein>
    <submittedName>
        <fullName evidence="10">Transposon Tf2-6 polyprotein</fullName>
    </submittedName>
</protein>
<name>A0AAD9GQ46_9STRA</name>
<dbReference type="Proteomes" id="UP001259832">
    <property type="component" value="Unassembled WGS sequence"/>
</dbReference>
<dbReference type="Gene3D" id="3.10.10.10">
    <property type="entry name" value="HIV Type 1 Reverse Transcriptase, subunit A, domain 1"/>
    <property type="match status" value="1"/>
</dbReference>
<dbReference type="InterPro" id="IPR043502">
    <property type="entry name" value="DNA/RNA_pol_sf"/>
</dbReference>
<keyword evidence="11" id="KW-1185">Reference proteome</keyword>
<feature type="domain" description="Integrase catalytic" evidence="9">
    <location>
        <begin position="1121"/>
        <end position="1282"/>
    </location>
</feature>
<feature type="domain" description="Chromo" evidence="8">
    <location>
        <begin position="1433"/>
        <end position="1483"/>
    </location>
</feature>
<dbReference type="CDD" id="cd01647">
    <property type="entry name" value="RT_LTR"/>
    <property type="match status" value="1"/>
</dbReference>
<dbReference type="InterPro" id="IPR041373">
    <property type="entry name" value="RT_RNaseH"/>
</dbReference>
<dbReference type="SUPFAM" id="SSF54160">
    <property type="entry name" value="Chromo domain-like"/>
    <property type="match status" value="1"/>
</dbReference>
<evidence type="ECO:0000256" key="2">
    <source>
        <dbReference type="ARBA" id="ARBA00022695"/>
    </source>
</evidence>
<evidence type="ECO:0000313" key="10">
    <source>
        <dbReference type="EMBL" id="KAK1942238.1"/>
    </source>
</evidence>
<dbReference type="PROSITE" id="PS50013">
    <property type="entry name" value="CHROMO_2"/>
    <property type="match status" value="1"/>
</dbReference>
<dbReference type="PANTHER" id="PTHR37984:SF5">
    <property type="entry name" value="PROTEIN NYNRIN-LIKE"/>
    <property type="match status" value="1"/>
</dbReference>
<evidence type="ECO:0000256" key="6">
    <source>
        <dbReference type="ARBA" id="ARBA00022918"/>
    </source>
</evidence>
<dbReference type="Pfam" id="PF17917">
    <property type="entry name" value="RT_RNaseH"/>
    <property type="match status" value="1"/>
</dbReference>
<dbReference type="InterPro" id="IPR023780">
    <property type="entry name" value="Chromo_domain"/>
</dbReference>
<dbReference type="Gene3D" id="3.30.70.270">
    <property type="match status" value="2"/>
</dbReference>
<evidence type="ECO:0000256" key="4">
    <source>
        <dbReference type="ARBA" id="ARBA00022759"/>
    </source>
</evidence>
<dbReference type="Gene3D" id="3.30.420.10">
    <property type="entry name" value="Ribonuclease H-like superfamily/Ribonuclease H"/>
    <property type="match status" value="1"/>
</dbReference>
<dbReference type="EMBL" id="JASMQC010000010">
    <property type="protein sequence ID" value="KAK1942238.1"/>
    <property type="molecule type" value="Genomic_DNA"/>
</dbReference>
<dbReference type="Gene3D" id="2.40.50.40">
    <property type="match status" value="1"/>
</dbReference>
<dbReference type="PANTHER" id="PTHR37984">
    <property type="entry name" value="PROTEIN CBG26694"/>
    <property type="match status" value="1"/>
</dbReference>
<keyword evidence="6" id="KW-0695">RNA-directed DNA polymerase</keyword>
<dbReference type="InterPro" id="IPR012337">
    <property type="entry name" value="RNaseH-like_sf"/>
</dbReference>
<evidence type="ECO:0000256" key="7">
    <source>
        <dbReference type="SAM" id="MobiDB-lite"/>
    </source>
</evidence>
<dbReference type="InterPro" id="IPR041588">
    <property type="entry name" value="Integrase_H2C2"/>
</dbReference>
<dbReference type="Pfam" id="PF00665">
    <property type="entry name" value="rve"/>
    <property type="match status" value="1"/>
</dbReference>
<dbReference type="SMART" id="SM00298">
    <property type="entry name" value="CHROMO"/>
    <property type="match status" value="1"/>
</dbReference>
<dbReference type="GO" id="GO:0003964">
    <property type="term" value="F:RNA-directed DNA polymerase activity"/>
    <property type="evidence" value="ECO:0007669"/>
    <property type="project" value="UniProtKB-KW"/>
</dbReference>
<dbReference type="PROSITE" id="PS50994">
    <property type="entry name" value="INTEGRASE"/>
    <property type="match status" value="1"/>
</dbReference>